<dbReference type="SUPFAM" id="SSF53474">
    <property type="entry name" value="alpha/beta-Hydrolases"/>
    <property type="match status" value="1"/>
</dbReference>
<feature type="domain" description="AB hydrolase-1" evidence="1">
    <location>
        <begin position="35"/>
        <end position="267"/>
    </location>
</feature>
<evidence type="ECO:0000313" key="2">
    <source>
        <dbReference type="EMBL" id="SFF30888.1"/>
    </source>
</evidence>
<dbReference type="InterPro" id="IPR029058">
    <property type="entry name" value="AB_hydrolase_fold"/>
</dbReference>
<dbReference type="Pfam" id="PF00561">
    <property type="entry name" value="Abhydrolase_1"/>
    <property type="match status" value="1"/>
</dbReference>
<dbReference type="InterPro" id="IPR000073">
    <property type="entry name" value="AB_hydrolase_1"/>
</dbReference>
<dbReference type="OrthoDB" id="9804723at2"/>
<organism evidence="2 3">
    <name type="scientific">Sulfitobacter brevis</name>
    <dbReference type="NCBI Taxonomy" id="74348"/>
    <lineage>
        <taxon>Bacteria</taxon>
        <taxon>Pseudomonadati</taxon>
        <taxon>Pseudomonadota</taxon>
        <taxon>Alphaproteobacteria</taxon>
        <taxon>Rhodobacterales</taxon>
        <taxon>Roseobacteraceae</taxon>
        <taxon>Sulfitobacter</taxon>
    </lineage>
</organism>
<dbReference type="PRINTS" id="PR00412">
    <property type="entry name" value="EPOXHYDRLASE"/>
</dbReference>
<reference evidence="2 3" key="1">
    <citation type="submission" date="2016-10" db="EMBL/GenBank/DDBJ databases">
        <authorList>
            <person name="de Groot N.N."/>
        </authorList>
    </citation>
    <scope>NUCLEOTIDE SEQUENCE [LARGE SCALE GENOMIC DNA]</scope>
    <source>
        <strain evidence="2 3">DSM 11443</strain>
    </source>
</reference>
<gene>
    <name evidence="2" type="ORF">SAMN04488523_1631</name>
</gene>
<dbReference type="GO" id="GO:0003824">
    <property type="term" value="F:catalytic activity"/>
    <property type="evidence" value="ECO:0007669"/>
    <property type="project" value="InterPro"/>
</dbReference>
<evidence type="ECO:0000313" key="3">
    <source>
        <dbReference type="Proteomes" id="UP000198977"/>
    </source>
</evidence>
<keyword evidence="3" id="KW-1185">Reference proteome</keyword>
<dbReference type="AlphaFoldDB" id="A0A1I2HMY7"/>
<dbReference type="EMBL" id="FOMW01000063">
    <property type="protein sequence ID" value="SFF30888.1"/>
    <property type="molecule type" value="Genomic_DNA"/>
</dbReference>
<dbReference type="Gene3D" id="3.40.50.1820">
    <property type="entry name" value="alpha/beta hydrolase"/>
    <property type="match status" value="1"/>
</dbReference>
<protein>
    <submittedName>
        <fullName evidence="2">Pimeloyl-ACP methyl ester carboxylesterase</fullName>
    </submittedName>
</protein>
<dbReference type="RefSeq" id="WP_093925674.1">
    <property type="nucleotide sequence ID" value="NZ_FOMW01000063.1"/>
</dbReference>
<dbReference type="InterPro" id="IPR050266">
    <property type="entry name" value="AB_hydrolase_sf"/>
</dbReference>
<dbReference type="PANTHER" id="PTHR43798">
    <property type="entry name" value="MONOACYLGLYCEROL LIPASE"/>
    <property type="match status" value="1"/>
</dbReference>
<dbReference type="STRING" id="74348.SAMN04488523_1631"/>
<dbReference type="PANTHER" id="PTHR43798:SF24">
    <property type="entry name" value="CIS-3-ALKYL-4-ALKYLOXETAN-2-ONE DECARBOXYLASE"/>
    <property type="match status" value="1"/>
</dbReference>
<evidence type="ECO:0000259" key="1">
    <source>
        <dbReference type="Pfam" id="PF00561"/>
    </source>
</evidence>
<dbReference type="InterPro" id="IPR000639">
    <property type="entry name" value="Epox_hydrolase-like"/>
</dbReference>
<sequence>MNHVDFSARQQHVELSGIAHQKVGIAYTDIGKGDAVIVMHGIPTWSYLYHDVIDELARQNRVIAPDFIGHGNSDQRDLFDRSLTAQRTMILALMDYLGLASVSLVGHDTGGGVALMMAIENPDRVERLILSNIVAYDSWPINDMIEIGRPDWKSKSTDEIRDFLAGGFSDGLSRKERLTQEFIDGIVAPYVTEVGKISLIRNASGLNTSHTTMLVPRHSEITAETLLVWGVDDPWQPISDGESLADEIPNARLAQVPNASHWIQQDAPEEWLTHVGPFLRHGHEAREACNGSAIRPCKGEEFVV</sequence>
<accession>A0A1I2HMY7</accession>
<name>A0A1I2HMY7_9RHOB</name>
<proteinExistence type="predicted"/>
<dbReference type="PRINTS" id="PR00111">
    <property type="entry name" value="ABHYDROLASE"/>
</dbReference>
<dbReference type="GO" id="GO:0016020">
    <property type="term" value="C:membrane"/>
    <property type="evidence" value="ECO:0007669"/>
    <property type="project" value="TreeGrafter"/>
</dbReference>
<dbReference type="Proteomes" id="UP000198977">
    <property type="component" value="Unassembled WGS sequence"/>
</dbReference>